<dbReference type="GO" id="GO:0046872">
    <property type="term" value="F:metal ion binding"/>
    <property type="evidence" value="ECO:0007669"/>
    <property type="project" value="UniProtKB-KW"/>
</dbReference>
<dbReference type="RefSeq" id="YP_009953937.1">
    <property type="nucleotide sequence ID" value="NC_051627.1"/>
</dbReference>
<dbReference type="GO" id="GO:0045892">
    <property type="term" value="P:negative regulation of DNA-templated transcription"/>
    <property type="evidence" value="ECO:0007669"/>
    <property type="project" value="TreeGrafter"/>
</dbReference>
<evidence type="ECO:0000256" key="6">
    <source>
        <dbReference type="ARBA" id="ARBA00023014"/>
    </source>
</evidence>
<dbReference type="InterPro" id="IPR003482">
    <property type="entry name" value="Whib"/>
</dbReference>
<evidence type="ECO:0000256" key="4">
    <source>
        <dbReference type="ARBA" id="ARBA00022723"/>
    </source>
</evidence>
<keyword evidence="3" id="KW-0004">4Fe-4S</keyword>
<dbReference type="GO" id="GO:0047134">
    <property type="term" value="F:protein-disulfide reductase [NAD(P)H] activity"/>
    <property type="evidence" value="ECO:0007669"/>
    <property type="project" value="TreeGrafter"/>
</dbReference>
<keyword evidence="6" id="KW-0411">Iron-sulfur</keyword>
<evidence type="ECO:0000256" key="2">
    <source>
        <dbReference type="ARBA" id="ARBA00006597"/>
    </source>
</evidence>
<evidence type="ECO:0000256" key="9">
    <source>
        <dbReference type="ARBA" id="ARBA00023157"/>
    </source>
</evidence>
<feature type="domain" description="4Fe-4S Wbl-type" evidence="11">
    <location>
        <begin position="18"/>
        <end position="75"/>
    </location>
</feature>
<keyword evidence="7" id="KW-0805">Transcription regulation</keyword>
<evidence type="ECO:0000313" key="12">
    <source>
        <dbReference type="EMBL" id="ASR85255.1"/>
    </source>
</evidence>
<organism evidence="12 13">
    <name type="scientific">Mycobacterium phage SirPhilip</name>
    <dbReference type="NCBI Taxonomy" id="2015824"/>
    <lineage>
        <taxon>Viruses</taxon>
        <taxon>Duplodnaviria</taxon>
        <taxon>Heunggongvirae</taxon>
        <taxon>Uroviricota</taxon>
        <taxon>Caudoviricetes</taxon>
        <taxon>Weiservirinae</taxon>
        <taxon>Anayavirus</taxon>
        <taxon>Anayavirus sirphilip</taxon>
    </lineage>
</organism>
<protein>
    <submittedName>
        <fullName evidence="12">WhiB family transcription factor</fullName>
    </submittedName>
</protein>
<dbReference type="KEGG" id="vg:60325420"/>
<keyword evidence="4" id="KW-0479">Metal-binding</keyword>
<dbReference type="EMBL" id="MF324911">
    <property type="protein sequence ID" value="ASR85255.1"/>
    <property type="molecule type" value="Genomic_DNA"/>
</dbReference>
<name>A0A222ZLH8_9CAUD</name>
<dbReference type="PROSITE" id="PS51674">
    <property type="entry name" value="4FE4S_WBL"/>
    <property type="match status" value="1"/>
</dbReference>
<evidence type="ECO:0000256" key="8">
    <source>
        <dbReference type="ARBA" id="ARBA00023125"/>
    </source>
</evidence>
<evidence type="ECO:0000256" key="5">
    <source>
        <dbReference type="ARBA" id="ARBA00023004"/>
    </source>
</evidence>
<comment type="cofactor">
    <cofactor evidence="1">
        <name>[4Fe-4S] cluster</name>
        <dbReference type="ChEBI" id="CHEBI:49883"/>
    </cofactor>
</comment>
<keyword evidence="5" id="KW-0408">Iron</keyword>
<evidence type="ECO:0000256" key="1">
    <source>
        <dbReference type="ARBA" id="ARBA00001966"/>
    </source>
</evidence>
<keyword evidence="13" id="KW-1185">Reference proteome</keyword>
<evidence type="ECO:0000313" key="13">
    <source>
        <dbReference type="Proteomes" id="UP000224266"/>
    </source>
</evidence>
<sequence length="85" mass="9300">MNIFGQPEPPEDWEADALCAQVDPDLFFPAKGQSAEPAKRVCAMCPVVDTCLDRALTSGEPFGIWGGVTAYDRKLMRRADRRAAA</sequence>
<dbReference type="InterPro" id="IPR034768">
    <property type="entry name" value="4FE4S_WBL"/>
</dbReference>
<dbReference type="HAMAP" id="MF_01479">
    <property type="entry name" value="WhiB"/>
    <property type="match status" value="1"/>
</dbReference>
<keyword evidence="9" id="KW-1015">Disulfide bond</keyword>
<dbReference type="PANTHER" id="PTHR38839:SF4">
    <property type="entry name" value="TRANSCRIPTIONAL REGULATOR WHIB"/>
    <property type="match status" value="1"/>
</dbReference>
<dbReference type="Pfam" id="PF02467">
    <property type="entry name" value="Whib"/>
    <property type="match status" value="1"/>
</dbReference>
<comment type="similarity">
    <text evidence="2">Belongs to the WhiB family.</text>
</comment>
<proteinExistence type="inferred from homology"/>
<dbReference type="PANTHER" id="PTHR38839">
    <property type="entry name" value="TRANSCRIPTIONAL REGULATOR WHID-RELATED"/>
    <property type="match status" value="1"/>
</dbReference>
<keyword evidence="8" id="KW-0238">DNA-binding</keyword>
<keyword evidence="10" id="KW-0804">Transcription</keyword>
<evidence type="ECO:0000256" key="7">
    <source>
        <dbReference type="ARBA" id="ARBA00023015"/>
    </source>
</evidence>
<evidence type="ECO:0000256" key="10">
    <source>
        <dbReference type="ARBA" id="ARBA00023163"/>
    </source>
</evidence>
<accession>A0A222ZLH8</accession>
<dbReference type="GO" id="GO:0003677">
    <property type="term" value="F:DNA binding"/>
    <property type="evidence" value="ECO:0007669"/>
    <property type="project" value="UniProtKB-KW"/>
</dbReference>
<gene>
    <name evidence="12" type="primary">53</name>
    <name evidence="12" type="ORF">SEA_SIRPHILIP_53</name>
</gene>
<reference evidence="13" key="1">
    <citation type="submission" date="2017-06" db="EMBL/GenBank/DDBJ databases">
        <authorList>
            <person name="Kim H.J."/>
            <person name="Triplett B.A."/>
        </authorList>
    </citation>
    <scope>NUCLEOTIDE SEQUENCE [LARGE SCALE GENOMIC DNA]</scope>
</reference>
<dbReference type="GeneID" id="60325420"/>
<dbReference type="Proteomes" id="UP000224266">
    <property type="component" value="Segment"/>
</dbReference>
<evidence type="ECO:0000256" key="3">
    <source>
        <dbReference type="ARBA" id="ARBA00022485"/>
    </source>
</evidence>
<dbReference type="GO" id="GO:0051539">
    <property type="term" value="F:4 iron, 4 sulfur cluster binding"/>
    <property type="evidence" value="ECO:0007669"/>
    <property type="project" value="UniProtKB-KW"/>
</dbReference>
<evidence type="ECO:0000259" key="11">
    <source>
        <dbReference type="PROSITE" id="PS51674"/>
    </source>
</evidence>